<proteinExistence type="predicted"/>
<gene>
    <name evidence="2" type="ORF">EV672_10979</name>
</gene>
<accession>A0A4R6R5F3</accession>
<dbReference type="OrthoDB" id="5296629at2"/>
<organism evidence="2 3">
    <name type="scientific">Aquabacterium commune</name>
    <dbReference type="NCBI Taxonomy" id="70586"/>
    <lineage>
        <taxon>Bacteria</taxon>
        <taxon>Pseudomonadati</taxon>
        <taxon>Pseudomonadota</taxon>
        <taxon>Betaproteobacteria</taxon>
        <taxon>Burkholderiales</taxon>
        <taxon>Aquabacterium</taxon>
    </lineage>
</organism>
<reference evidence="2 3" key="1">
    <citation type="submission" date="2019-03" db="EMBL/GenBank/DDBJ databases">
        <title>Genomic Encyclopedia of Type Strains, Phase IV (KMG-IV): sequencing the most valuable type-strain genomes for metagenomic binning, comparative biology and taxonomic classification.</title>
        <authorList>
            <person name="Goeker M."/>
        </authorList>
    </citation>
    <scope>NUCLEOTIDE SEQUENCE [LARGE SCALE GENOMIC DNA]</scope>
    <source>
        <strain evidence="2 3">DSM 11901</strain>
    </source>
</reference>
<feature type="compositionally biased region" description="Basic and acidic residues" evidence="1">
    <location>
        <begin position="57"/>
        <end position="68"/>
    </location>
</feature>
<name>A0A4R6R5F3_9BURK</name>
<feature type="region of interest" description="Disordered" evidence="1">
    <location>
        <begin position="57"/>
        <end position="95"/>
    </location>
</feature>
<protein>
    <submittedName>
        <fullName evidence="2">Uncharacterized protein DUF1840</fullName>
    </submittedName>
</protein>
<dbReference type="AlphaFoldDB" id="A0A4R6R5F3"/>
<evidence type="ECO:0000256" key="1">
    <source>
        <dbReference type="SAM" id="MobiDB-lite"/>
    </source>
</evidence>
<evidence type="ECO:0000313" key="2">
    <source>
        <dbReference type="EMBL" id="TDP81039.1"/>
    </source>
</evidence>
<dbReference type="Proteomes" id="UP000294593">
    <property type="component" value="Unassembled WGS sequence"/>
</dbReference>
<comment type="caution">
    <text evidence="2">The sequence shown here is derived from an EMBL/GenBank/DDBJ whole genome shotgun (WGS) entry which is preliminary data.</text>
</comment>
<sequence length="125" mass="13443">MPITFKSQATGDLVMLDKHAEALLQLLGKTAKAAGVLEPADMAHALTVLRAIEDPRDAQAAARAERAAEASAGDEQEDEKEQEDEAPGLTLSFQDEPVSLRQRAAPFIRLIEQAQAEGKPIVWGV</sequence>
<dbReference type="RefSeq" id="WP_133610593.1">
    <property type="nucleotide sequence ID" value="NZ_JBASTO010000110.1"/>
</dbReference>
<dbReference type="InterPro" id="IPR014991">
    <property type="entry name" value="DUF1840"/>
</dbReference>
<keyword evidence="3" id="KW-1185">Reference proteome</keyword>
<dbReference type="EMBL" id="SNXW01000009">
    <property type="protein sequence ID" value="TDP81039.1"/>
    <property type="molecule type" value="Genomic_DNA"/>
</dbReference>
<dbReference type="Pfam" id="PF08895">
    <property type="entry name" value="DUF1840"/>
    <property type="match status" value="1"/>
</dbReference>
<feature type="compositionally biased region" description="Acidic residues" evidence="1">
    <location>
        <begin position="72"/>
        <end position="86"/>
    </location>
</feature>
<evidence type="ECO:0000313" key="3">
    <source>
        <dbReference type="Proteomes" id="UP000294593"/>
    </source>
</evidence>